<dbReference type="NCBIfam" id="TIGR00302">
    <property type="entry name" value="phosphoribosylformylglycinamidine synthase subunit PurS"/>
    <property type="match status" value="1"/>
</dbReference>
<accession>A0A143H946</accession>
<dbReference type="InterPro" id="IPR036604">
    <property type="entry name" value="PurS-like_sf"/>
</dbReference>
<keyword evidence="1 6" id="KW-0963">Cytoplasm</keyword>
<evidence type="ECO:0000313" key="8">
    <source>
        <dbReference type="Proteomes" id="UP000076021"/>
    </source>
</evidence>
<dbReference type="InterPro" id="IPR003850">
    <property type="entry name" value="PurS"/>
</dbReference>
<comment type="subcellular location">
    <subcellularLocation>
        <location evidence="6">Cytoplasm</location>
    </subcellularLocation>
</comment>
<comment type="function">
    <text evidence="6">Part of the phosphoribosylformylglycinamidine synthase complex involved in the purines biosynthetic pathway. Catalyzes the ATP-dependent conversion of formylglycinamide ribonucleotide (FGAR) and glutamine to yield formylglycinamidine ribonucleotide (FGAM) and glutamate. The FGAM synthase complex is composed of three subunits. PurQ produces an ammonia molecule by converting glutamine to glutamate. PurL transfers the ammonia molecule to FGAR to form FGAM in an ATP-dependent manner. PurS interacts with PurQ and PurL and is thought to assist in the transfer of the ammonia molecule from PurQ to PurL.</text>
</comment>
<dbReference type="EMBL" id="CP014806">
    <property type="protein sequence ID" value="AMW98232.1"/>
    <property type="molecule type" value="Genomic_DNA"/>
</dbReference>
<evidence type="ECO:0000313" key="7">
    <source>
        <dbReference type="EMBL" id="AMW98232.1"/>
    </source>
</evidence>
<dbReference type="RefSeq" id="WP_066784878.1">
    <property type="nucleotide sequence ID" value="NZ_CP014806.1"/>
</dbReference>
<keyword evidence="3 6" id="KW-0547">Nucleotide-binding</keyword>
<dbReference type="Gene3D" id="3.30.1280.10">
    <property type="entry name" value="Phosphoribosylformylglycinamidine synthase subunit PurS"/>
    <property type="match status" value="1"/>
</dbReference>
<dbReference type="GO" id="GO:0004642">
    <property type="term" value="F:phosphoribosylformylglycinamidine synthase activity"/>
    <property type="evidence" value="ECO:0007669"/>
    <property type="project" value="UniProtKB-UniRule"/>
</dbReference>
<name>A0A143H946_9BACL</name>
<gene>
    <name evidence="6" type="primary">purS</name>
    <name evidence="7" type="ORF">ATY39_01650</name>
</gene>
<comment type="pathway">
    <text evidence="6">Purine metabolism; IMP biosynthesis via de novo pathway; 5-amino-1-(5-phospho-D-ribosyl)imidazole from N(2)-formyl-N(1)-(5-phospho-D-ribosyl)glycinamide: step 1/2.</text>
</comment>
<dbReference type="EC" id="6.3.5.3" evidence="6"/>
<evidence type="ECO:0000256" key="5">
    <source>
        <dbReference type="ARBA" id="ARBA00022840"/>
    </source>
</evidence>
<keyword evidence="5 6" id="KW-0067">ATP-binding</keyword>
<organism evidence="7 8">
    <name type="scientific">Rummeliibacillus stabekisii</name>
    <dbReference type="NCBI Taxonomy" id="241244"/>
    <lineage>
        <taxon>Bacteria</taxon>
        <taxon>Bacillati</taxon>
        <taxon>Bacillota</taxon>
        <taxon>Bacilli</taxon>
        <taxon>Bacillales</taxon>
        <taxon>Caryophanaceae</taxon>
        <taxon>Rummeliibacillus</taxon>
    </lineage>
</organism>
<keyword evidence="2 6" id="KW-0436">Ligase</keyword>
<dbReference type="PANTHER" id="PTHR34696">
    <property type="entry name" value="PHOSPHORIBOSYLFORMYLGLYCINAMIDINE SYNTHASE SUBUNIT PURS"/>
    <property type="match status" value="1"/>
</dbReference>
<evidence type="ECO:0000256" key="1">
    <source>
        <dbReference type="ARBA" id="ARBA00022490"/>
    </source>
</evidence>
<evidence type="ECO:0000256" key="4">
    <source>
        <dbReference type="ARBA" id="ARBA00022755"/>
    </source>
</evidence>
<dbReference type="SUPFAM" id="SSF82697">
    <property type="entry name" value="PurS-like"/>
    <property type="match status" value="1"/>
</dbReference>
<dbReference type="STRING" id="241244.ATY39_01650"/>
<dbReference type="PANTHER" id="PTHR34696:SF1">
    <property type="entry name" value="PHOSPHORIBOSYLFORMYLGLYCINAMIDINE SYNTHASE SUBUNIT PURS"/>
    <property type="match status" value="1"/>
</dbReference>
<dbReference type="NCBIfam" id="NF004630">
    <property type="entry name" value="PRK05974.1"/>
    <property type="match status" value="1"/>
</dbReference>
<dbReference type="Proteomes" id="UP000076021">
    <property type="component" value="Chromosome"/>
</dbReference>
<proteinExistence type="inferred from homology"/>
<dbReference type="GO" id="GO:0006189">
    <property type="term" value="P:'de novo' IMP biosynthetic process"/>
    <property type="evidence" value="ECO:0007669"/>
    <property type="project" value="UniProtKB-UniRule"/>
</dbReference>
<evidence type="ECO:0000256" key="2">
    <source>
        <dbReference type="ARBA" id="ARBA00022598"/>
    </source>
</evidence>
<dbReference type="GO" id="GO:0005524">
    <property type="term" value="F:ATP binding"/>
    <property type="evidence" value="ECO:0007669"/>
    <property type="project" value="UniProtKB-UniRule"/>
</dbReference>
<dbReference type="OrthoDB" id="9799101at2"/>
<comment type="catalytic activity">
    <reaction evidence="6">
        <text>N(2)-formyl-N(1)-(5-phospho-beta-D-ribosyl)glycinamide + L-glutamine + ATP + H2O = 2-formamido-N(1)-(5-O-phospho-beta-D-ribosyl)acetamidine + L-glutamate + ADP + phosphate + H(+)</text>
        <dbReference type="Rhea" id="RHEA:17129"/>
        <dbReference type="ChEBI" id="CHEBI:15377"/>
        <dbReference type="ChEBI" id="CHEBI:15378"/>
        <dbReference type="ChEBI" id="CHEBI:29985"/>
        <dbReference type="ChEBI" id="CHEBI:30616"/>
        <dbReference type="ChEBI" id="CHEBI:43474"/>
        <dbReference type="ChEBI" id="CHEBI:58359"/>
        <dbReference type="ChEBI" id="CHEBI:147286"/>
        <dbReference type="ChEBI" id="CHEBI:147287"/>
        <dbReference type="ChEBI" id="CHEBI:456216"/>
        <dbReference type="EC" id="6.3.5.3"/>
    </reaction>
</comment>
<keyword evidence="8" id="KW-1185">Reference proteome</keyword>
<keyword evidence="4 6" id="KW-0658">Purine biosynthesis</keyword>
<comment type="similarity">
    <text evidence="6">Belongs to the PurS family.</text>
</comment>
<evidence type="ECO:0000256" key="6">
    <source>
        <dbReference type="HAMAP-Rule" id="MF_01926"/>
    </source>
</evidence>
<protein>
    <recommendedName>
        <fullName evidence="6">Phosphoribosylformylglycinamidine synthase subunit PurS</fullName>
        <shortName evidence="6">FGAM synthase</shortName>
        <ecNumber evidence="6">6.3.5.3</ecNumber>
    </recommendedName>
    <alternativeName>
        <fullName evidence="6">Formylglycinamide ribonucleotide amidotransferase subunit III</fullName>
        <shortName evidence="6">FGAR amidotransferase III</shortName>
        <shortName evidence="6">FGAR-AT III</shortName>
    </alternativeName>
    <alternativeName>
        <fullName evidence="6">Phosphoribosylformylglycinamidine synthase subunit III</fullName>
    </alternativeName>
</protein>
<sequence length="84" mass="9603">MYKVQVYITLRESVLDPQGSAVKQSLHSLGYKGIEELRIGKYLELTIDQKEQDIDGLVNEVCQKLLANTVIEDYRYDIKEVAAL</sequence>
<dbReference type="KEGG" id="rst:ATY39_01650"/>
<dbReference type="GO" id="GO:0005737">
    <property type="term" value="C:cytoplasm"/>
    <property type="evidence" value="ECO:0007669"/>
    <property type="project" value="UniProtKB-SubCell"/>
</dbReference>
<reference evidence="7 8" key="1">
    <citation type="journal article" date="2016" name="Genome Announc.">
        <title>Whole-Genome Sequence of Rummeliibacillus stabekisii Strain PP9 Isolated from Antarctic Soil.</title>
        <authorList>
            <person name="da Mota F.F."/>
            <person name="Vollu R.E."/>
            <person name="Jurelevicius D."/>
            <person name="Seldin L."/>
        </authorList>
    </citation>
    <scope>NUCLEOTIDE SEQUENCE [LARGE SCALE GENOMIC DNA]</scope>
    <source>
        <strain evidence="7 8">PP9</strain>
    </source>
</reference>
<evidence type="ECO:0000256" key="3">
    <source>
        <dbReference type="ARBA" id="ARBA00022741"/>
    </source>
</evidence>
<dbReference type="AlphaFoldDB" id="A0A143H946"/>
<dbReference type="HAMAP" id="MF_01926">
    <property type="entry name" value="PurS"/>
    <property type="match status" value="1"/>
</dbReference>
<dbReference type="UniPathway" id="UPA00074">
    <property type="reaction ID" value="UER00128"/>
</dbReference>
<comment type="subunit">
    <text evidence="6">Part of the FGAM synthase complex composed of 1 PurL, 1 PurQ and 2 PurS subunits.</text>
</comment>
<reference evidence="8" key="2">
    <citation type="submission" date="2016-03" db="EMBL/GenBank/DDBJ databases">
        <authorList>
            <person name="Ploux O."/>
        </authorList>
    </citation>
    <scope>NUCLEOTIDE SEQUENCE [LARGE SCALE GENOMIC DNA]</scope>
    <source>
        <strain evidence="8">PP9</strain>
    </source>
</reference>
<dbReference type="Pfam" id="PF02700">
    <property type="entry name" value="PurS"/>
    <property type="match status" value="1"/>
</dbReference>